<dbReference type="NCBIfam" id="TIGR00531">
    <property type="entry name" value="BCCP"/>
    <property type="match status" value="1"/>
</dbReference>
<evidence type="ECO:0000313" key="10">
    <source>
        <dbReference type="EMBL" id="KAK4778746.1"/>
    </source>
</evidence>
<proteinExistence type="predicted"/>
<dbReference type="AlphaFoldDB" id="A0AAN7LD35"/>
<comment type="pathway">
    <text evidence="1 7">Lipid metabolism; fatty acid biosynthesis.</text>
</comment>
<dbReference type="InterPro" id="IPR050537">
    <property type="entry name" value="2-oxoacid_dehydrogenase"/>
</dbReference>
<name>A0AAN7LD35_TRANT</name>
<comment type="subcellular location">
    <subcellularLocation>
        <location evidence="7">Plastid</location>
        <location evidence="7">Chloroplast</location>
    </subcellularLocation>
</comment>
<dbReference type="GO" id="GO:0009507">
    <property type="term" value="C:chloroplast"/>
    <property type="evidence" value="ECO:0007669"/>
    <property type="project" value="UniProtKB-SubCell"/>
</dbReference>
<dbReference type="PRINTS" id="PR01071">
    <property type="entry name" value="ACOABIOTINCC"/>
</dbReference>
<dbReference type="InterPro" id="IPR011053">
    <property type="entry name" value="Single_hybrid_motif"/>
</dbReference>
<evidence type="ECO:0000256" key="8">
    <source>
        <dbReference type="SAM" id="MobiDB-lite"/>
    </source>
</evidence>
<keyword evidence="4 7" id="KW-0443">Lipid metabolism</keyword>
<dbReference type="GO" id="GO:0003989">
    <property type="term" value="F:acetyl-CoA carboxylase activity"/>
    <property type="evidence" value="ECO:0007669"/>
    <property type="project" value="InterPro"/>
</dbReference>
<sequence>MASFTIPCPKSSSFLRSGSTQHIWDQTHKISFAHLGFQSKRTQFTAYKVQAKLNEVTTEKSSSSVAVDKKQDSSLAKEATDSAYAVPNASCISAFMTQVSDLVKLVDSKDITELQLKQMGCELLIRKKETLEQPLVIPAAPFMMPPTFQQMVQPTLEATPVPASAPAPKTSLPAPAKSSGSSHPPLKCPMAGTFYRSPAPGEPPFVKVGDKVQKGQVICIIEAMKLMNEIEADQSGTLAEILVDDGKSVSVDMNQVFVSRASSESTHCYCFYVQDLAVLIFNWQ</sequence>
<evidence type="ECO:0000256" key="2">
    <source>
        <dbReference type="ARBA" id="ARBA00022516"/>
    </source>
</evidence>
<accession>A0AAN7LD35</accession>
<dbReference type="CDD" id="cd06850">
    <property type="entry name" value="biotinyl_domain"/>
    <property type="match status" value="1"/>
</dbReference>
<evidence type="ECO:0000256" key="1">
    <source>
        <dbReference type="ARBA" id="ARBA00005194"/>
    </source>
</evidence>
<dbReference type="SUPFAM" id="SSF51230">
    <property type="entry name" value="Single hybrid motif"/>
    <property type="match status" value="1"/>
</dbReference>
<evidence type="ECO:0000256" key="3">
    <source>
        <dbReference type="ARBA" id="ARBA00022832"/>
    </source>
</evidence>
<comment type="function">
    <text evidence="7">This protein is a component of the acetyl coenzyme A carboxylase complex; first, biotin carboxylase catalyzes the carboxylation of the carrier protein and then the transcarboxylase transfers the carboxyl group to form malonyl-CoA.</text>
</comment>
<keyword evidence="7" id="KW-0150">Chloroplast</keyword>
<dbReference type="PANTHER" id="PTHR43416:SF4">
    <property type="entry name" value="BIOTIN CARBOXYL CARRIER PROTEIN OF ACETYL-COA CARBOXYLASE 2, CHLOROPLASTIC"/>
    <property type="match status" value="1"/>
</dbReference>
<keyword evidence="5 7" id="KW-0275">Fatty acid biosynthesis</keyword>
<keyword evidence="2 7" id="KW-0444">Lipid biosynthesis</keyword>
<organism evidence="10 11">
    <name type="scientific">Trapa natans</name>
    <name type="common">Water chestnut</name>
    <dbReference type="NCBI Taxonomy" id="22666"/>
    <lineage>
        <taxon>Eukaryota</taxon>
        <taxon>Viridiplantae</taxon>
        <taxon>Streptophyta</taxon>
        <taxon>Embryophyta</taxon>
        <taxon>Tracheophyta</taxon>
        <taxon>Spermatophyta</taxon>
        <taxon>Magnoliopsida</taxon>
        <taxon>eudicotyledons</taxon>
        <taxon>Gunneridae</taxon>
        <taxon>Pentapetalae</taxon>
        <taxon>rosids</taxon>
        <taxon>malvids</taxon>
        <taxon>Myrtales</taxon>
        <taxon>Lythraceae</taxon>
        <taxon>Trapa</taxon>
    </lineage>
</organism>
<keyword evidence="11" id="KW-1185">Reference proteome</keyword>
<dbReference type="PANTHER" id="PTHR43416">
    <property type="entry name" value="DIHYDROLIPOYLLYSINE-RESIDUE SUCCINYLTRANSFERASE COMPONENT OF 2-OXOGLUTARATE DEHYDROGENASE COMPLEX, MITOCHONDRIAL-RELATED"/>
    <property type="match status" value="1"/>
</dbReference>
<comment type="caution">
    <text evidence="10">The sequence shown here is derived from an EMBL/GenBank/DDBJ whole genome shotgun (WGS) entry which is preliminary data.</text>
</comment>
<dbReference type="PROSITE" id="PS50968">
    <property type="entry name" value="BIOTINYL_LIPOYL"/>
    <property type="match status" value="1"/>
</dbReference>
<dbReference type="PROSITE" id="PS00188">
    <property type="entry name" value="BIOTIN"/>
    <property type="match status" value="1"/>
</dbReference>
<reference evidence="10 11" key="1">
    <citation type="journal article" date="2023" name="Hortic Res">
        <title>Pangenome of water caltrop reveals structural variations and asymmetric subgenome divergence after allopolyploidization.</title>
        <authorList>
            <person name="Zhang X."/>
            <person name="Chen Y."/>
            <person name="Wang L."/>
            <person name="Yuan Y."/>
            <person name="Fang M."/>
            <person name="Shi L."/>
            <person name="Lu R."/>
            <person name="Comes H.P."/>
            <person name="Ma Y."/>
            <person name="Chen Y."/>
            <person name="Huang G."/>
            <person name="Zhou Y."/>
            <person name="Zheng Z."/>
            <person name="Qiu Y."/>
        </authorList>
    </citation>
    <scope>NUCLEOTIDE SEQUENCE [LARGE SCALE GENOMIC DNA]</scope>
    <source>
        <strain evidence="10">F231</strain>
    </source>
</reference>
<dbReference type="InterPro" id="IPR000089">
    <property type="entry name" value="Biotin_lipoyl"/>
</dbReference>
<dbReference type="Pfam" id="PF00364">
    <property type="entry name" value="Biotin_lipoyl"/>
    <property type="match status" value="1"/>
</dbReference>
<evidence type="ECO:0000259" key="9">
    <source>
        <dbReference type="PROSITE" id="PS50968"/>
    </source>
</evidence>
<keyword evidence="7" id="KW-0934">Plastid</keyword>
<dbReference type="GO" id="GO:0006633">
    <property type="term" value="P:fatty acid biosynthetic process"/>
    <property type="evidence" value="ECO:0007669"/>
    <property type="project" value="UniProtKB-KW"/>
</dbReference>
<evidence type="ECO:0000256" key="4">
    <source>
        <dbReference type="ARBA" id="ARBA00023098"/>
    </source>
</evidence>
<evidence type="ECO:0000256" key="7">
    <source>
        <dbReference type="RuleBase" id="RU364072"/>
    </source>
</evidence>
<dbReference type="EMBL" id="JAXQNO010000017">
    <property type="protein sequence ID" value="KAK4778746.1"/>
    <property type="molecule type" value="Genomic_DNA"/>
</dbReference>
<evidence type="ECO:0000256" key="5">
    <source>
        <dbReference type="ARBA" id="ARBA00023160"/>
    </source>
</evidence>
<evidence type="ECO:0000256" key="6">
    <source>
        <dbReference type="ARBA" id="ARBA00023267"/>
    </source>
</evidence>
<feature type="domain" description="Lipoyl-binding" evidence="9">
    <location>
        <begin position="183"/>
        <end position="260"/>
    </location>
</feature>
<dbReference type="Proteomes" id="UP001346149">
    <property type="component" value="Unassembled WGS sequence"/>
</dbReference>
<dbReference type="Gene3D" id="2.40.50.100">
    <property type="match status" value="1"/>
</dbReference>
<evidence type="ECO:0000313" key="11">
    <source>
        <dbReference type="Proteomes" id="UP001346149"/>
    </source>
</evidence>
<protein>
    <recommendedName>
        <fullName evidence="7">Biotin carboxyl carrier protein of acetyl-CoA carboxylase</fullName>
    </recommendedName>
</protein>
<keyword evidence="3 7" id="KW-0276">Fatty acid metabolism</keyword>
<keyword evidence="6 7" id="KW-0092">Biotin</keyword>
<dbReference type="InterPro" id="IPR001882">
    <property type="entry name" value="Biotin_BS"/>
</dbReference>
<feature type="region of interest" description="Disordered" evidence="8">
    <location>
        <begin position="159"/>
        <end position="184"/>
    </location>
</feature>
<dbReference type="InterPro" id="IPR001249">
    <property type="entry name" value="AcCoA_biotinCC"/>
</dbReference>
<dbReference type="GO" id="GO:0009317">
    <property type="term" value="C:acetyl-CoA carboxylase complex"/>
    <property type="evidence" value="ECO:0007669"/>
    <property type="project" value="InterPro"/>
</dbReference>
<gene>
    <name evidence="10" type="ORF">SAY86_006274</name>
</gene>